<protein>
    <submittedName>
        <fullName evidence="10">Bypass of stop codon protein 6</fullName>
    </submittedName>
</protein>
<evidence type="ECO:0000256" key="3">
    <source>
        <dbReference type="ARBA" id="ARBA00022448"/>
    </source>
</evidence>
<dbReference type="VEuPathDB" id="FungiDB:BON22_0654"/>
<feature type="transmembrane region" description="Helical" evidence="8">
    <location>
        <begin position="555"/>
        <end position="574"/>
    </location>
</feature>
<dbReference type="Gene3D" id="1.50.40.10">
    <property type="entry name" value="Mitochondrial carrier domain"/>
    <property type="match status" value="1"/>
</dbReference>
<dbReference type="SUPFAM" id="SSF103506">
    <property type="entry name" value="Mitochondrial carrier"/>
    <property type="match status" value="1"/>
</dbReference>
<dbReference type="Gene3D" id="1.20.1250.20">
    <property type="entry name" value="MFS general substrate transporter like domains"/>
    <property type="match status" value="2"/>
</dbReference>
<evidence type="ECO:0000256" key="6">
    <source>
        <dbReference type="ARBA" id="ARBA00023136"/>
    </source>
</evidence>
<evidence type="ECO:0000259" key="9">
    <source>
        <dbReference type="PROSITE" id="PS50850"/>
    </source>
</evidence>
<dbReference type="Pfam" id="PF00153">
    <property type="entry name" value="Mito_carr"/>
    <property type="match status" value="3"/>
</dbReference>
<reference evidence="11" key="1">
    <citation type="journal article" date="2017" name="Genome Announc.">
        <title>Genome sequences of Cyberlindnera fabianii 65, Pichia kudriavzevii 129, and Saccharomyces cerevisiae 131 isolated from fermented masau fruits in Zimbabwe.</title>
        <authorList>
            <person name="van Rijswijck I.M.H."/>
            <person name="Derks M.F.L."/>
            <person name="Abee T."/>
            <person name="de Ridder D."/>
            <person name="Smid E.J."/>
        </authorList>
    </citation>
    <scope>NUCLEOTIDE SEQUENCE [LARGE SCALE GENOMIC DNA]</scope>
    <source>
        <strain evidence="11">65</strain>
    </source>
</reference>
<name>A0A1V2LD65_CYBFA</name>
<accession>A0A1V2LD65</accession>
<evidence type="ECO:0000256" key="2">
    <source>
        <dbReference type="ARBA" id="ARBA00008335"/>
    </source>
</evidence>
<proteinExistence type="inferred from homology"/>
<feature type="transmembrane region" description="Helical" evidence="8">
    <location>
        <begin position="270"/>
        <end position="292"/>
    </location>
</feature>
<keyword evidence="4 7" id="KW-0812">Transmembrane</keyword>
<feature type="transmembrane region" description="Helical" evidence="8">
    <location>
        <begin position="57"/>
        <end position="76"/>
    </location>
</feature>
<keyword evidence="5 8" id="KW-1133">Transmembrane helix</keyword>
<feature type="domain" description="Major facilitator superfamily (MFS) profile" evidence="9">
    <location>
        <begin position="62"/>
        <end position="449"/>
    </location>
</feature>
<feature type="repeat" description="Solcar" evidence="7">
    <location>
        <begin position="457"/>
        <end position="541"/>
    </location>
</feature>
<dbReference type="InterPro" id="IPR011701">
    <property type="entry name" value="MFS"/>
</dbReference>
<evidence type="ECO:0000313" key="10">
    <source>
        <dbReference type="EMBL" id="ONH69585.1"/>
    </source>
</evidence>
<evidence type="ECO:0000313" key="11">
    <source>
        <dbReference type="Proteomes" id="UP000189513"/>
    </source>
</evidence>
<evidence type="ECO:0000256" key="4">
    <source>
        <dbReference type="ARBA" id="ARBA00022692"/>
    </source>
</evidence>
<feature type="transmembrane region" description="Helical" evidence="8">
    <location>
        <begin position="400"/>
        <end position="422"/>
    </location>
</feature>
<comment type="similarity">
    <text evidence="2">Belongs to the major facilitator superfamily.</text>
</comment>
<evidence type="ECO:0000256" key="7">
    <source>
        <dbReference type="PROSITE-ProRule" id="PRU00282"/>
    </source>
</evidence>
<dbReference type="InterPro" id="IPR051788">
    <property type="entry name" value="MFS_Transporter"/>
</dbReference>
<dbReference type="SUPFAM" id="SSF103473">
    <property type="entry name" value="MFS general substrate transporter"/>
    <property type="match status" value="1"/>
</dbReference>
<dbReference type="GO" id="GO:0012505">
    <property type="term" value="C:endomembrane system"/>
    <property type="evidence" value="ECO:0007669"/>
    <property type="project" value="UniProtKB-SubCell"/>
</dbReference>
<dbReference type="AlphaFoldDB" id="A0A1V2LD65"/>
<dbReference type="PANTHER" id="PTHR23514">
    <property type="entry name" value="BYPASS OF STOP CODON PROTEIN 6"/>
    <property type="match status" value="1"/>
</dbReference>
<feature type="transmembrane region" description="Helical" evidence="8">
    <location>
        <begin position="128"/>
        <end position="158"/>
    </location>
</feature>
<dbReference type="PANTHER" id="PTHR23514:SF3">
    <property type="entry name" value="BYPASS OF STOP CODON PROTEIN 6"/>
    <property type="match status" value="1"/>
</dbReference>
<evidence type="ECO:0000256" key="8">
    <source>
        <dbReference type="SAM" id="Phobius"/>
    </source>
</evidence>
<dbReference type="InterPro" id="IPR018108">
    <property type="entry name" value="MCP_transmembrane"/>
</dbReference>
<keyword evidence="3" id="KW-0813">Transport</keyword>
<keyword evidence="11" id="KW-1185">Reference proteome</keyword>
<dbReference type="PROSITE" id="PS50920">
    <property type="entry name" value="SOLCAR"/>
    <property type="match status" value="3"/>
</dbReference>
<gene>
    <name evidence="10" type="ORF">BON22_0654</name>
</gene>
<feature type="transmembrane region" description="Helical" evidence="8">
    <location>
        <begin position="304"/>
        <end position="325"/>
    </location>
</feature>
<dbReference type="Proteomes" id="UP000189513">
    <property type="component" value="Unassembled WGS sequence"/>
</dbReference>
<dbReference type="InterPro" id="IPR023395">
    <property type="entry name" value="MCP_dom_sf"/>
</dbReference>
<dbReference type="InterPro" id="IPR036259">
    <property type="entry name" value="MFS_trans_sf"/>
</dbReference>
<comment type="caution">
    <text evidence="10">The sequence shown here is derived from an EMBL/GenBank/DDBJ whole genome shotgun (WGS) entry which is preliminary data.</text>
</comment>
<feature type="transmembrane region" description="Helical" evidence="8">
    <location>
        <begin position="213"/>
        <end position="233"/>
    </location>
</feature>
<feature type="transmembrane region" description="Helical" evidence="8">
    <location>
        <begin position="183"/>
        <end position="206"/>
    </location>
</feature>
<feature type="transmembrane region" description="Helical" evidence="8">
    <location>
        <begin position="337"/>
        <end position="355"/>
    </location>
</feature>
<feature type="repeat" description="Solcar" evidence="7">
    <location>
        <begin position="650"/>
        <end position="737"/>
    </location>
</feature>
<keyword evidence="6 7" id="KW-0472">Membrane</keyword>
<dbReference type="STRING" id="36022.A0A1V2LD65"/>
<evidence type="ECO:0000256" key="1">
    <source>
        <dbReference type="ARBA" id="ARBA00004127"/>
    </source>
</evidence>
<evidence type="ECO:0000256" key="5">
    <source>
        <dbReference type="ARBA" id="ARBA00022989"/>
    </source>
</evidence>
<feature type="transmembrane region" description="Helical" evidence="8">
    <location>
        <begin position="513"/>
        <end position="535"/>
    </location>
</feature>
<dbReference type="GO" id="GO:0022857">
    <property type="term" value="F:transmembrane transporter activity"/>
    <property type="evidence" value="ECO:0007669"/>
    <property type="project" value="InterPro"/>
</dbReference>
<comment type="subcellular location">
    <subcellularLocation>
        <location evidence="1">Endomembrane system</location>
        <topology evidence="1">Multi-pass membrane protein</topology>
    </subcellularLocation>
</comment>
<feature type="repeat" description="Solcar" evidence="7">
    <location>
        <begin position="553"/>
        <end position="642"/>
    </location>
</feature>
<feature type="transmembrane region" description="Helical" evidence="8">
    <location>
        <begin position="96"/>
        <end position="116"/>
    </location>
</feature>
<sequence length="742" mass="82674">MVDSIDIELQEQLLPNDTESRNDAPLSPLPSPTSYPQKVQFKDHTIHIDSLDWRESIHLRVQIIFCFGLFTVLGLADQTVGTLLPYLVEHYHTTETTVSVVFMLQFAGYAVAALYNDVLHVKFGRRGAMLFATGCLLVPFTVISMTEILPLFICVYFFYGLGVGLLDSCCNVFLSGIEDNNEIMGLLHGFYGAGSVIAPPVVSLILNHWGYRSYYATLAVLSGCSCAGVWLVFPHETQWKYEYLTTKDQDESTVNGGIFTLLKDKVILCFSAYLFFYIGAELSIGSWLLTYLRKVKGMEQLEASYIVSWFWIGLTCGRMLLGFVTKKFRNEYRANKWYSLISWVSFSAFVVFCLVYSGDHFERLAKVLTFIMGVFIGPLFPTAAVTLLKTLPVHLHVAGSGLVNSLGGMGSAVLPFFVGALARIMGFKRKDSPTLTATKVHKGMSSETKEQPKKQAPGGYIGFVAGVFSGIAKNTVGHPFDTIKVRLQTDSTRFKGPLDCCYKTLKTQGVKGFYLGFTPPLFGWIMMDSIMLGSLHNYRRIIKRNFYADEERMDLKGHVFAGVLAGWTVSFIAAPVELAKVKLQVQYGAKNNKYNGPISVIRDIYKTSGLGIHGLYKGLLSTLIFRTNFITWWGAYEIFTRYMKENTNMSDFAINFWAGGFSASCFWVTAYPSDVIKSYLLANDKFNGSFKSWMAAAKEIYQLKGWMGFTKGFVPSILRSFPANAAALAAFEAVLRATGASS</sequence>
<organism evidence="10 11">
    <name type="scientific">Cyberlindnera fabianii</name>
    <name type="common">Yeast</name>
    <name type="synonym">Hansenula fabianii</name>
    <dbReference type="NCBI Taxonomy" id="36022"/>
    <lineage>
        <taxon>Eukaryota</taxon>
        <taxon>Fungi</taxon>
        <taxon>Dikarya</taxon>
        <taxon>Ascomycota</taxon>
        <taxon>Saccharomycotina</taxon>
        <taxon>Saccharomycetes</taxon>
        <taxon>Phaffomycetales</taxon>
        <taxon>Phaffomycetaceae</taxon>
        <taxon>Cyberlindnera</taxon>
    </lineage>
</organism>
<dbReference type="InterPro" id="IPR020846">
    <property type="entry name" value="MFS_dom"/>
</dbReference>
<dbReference type="GO" id="GO:0016020">
    <property type="term" value="C:membrane"/>
    <property type="evidence" value="ECO:0007669"/>
    <property type="project" value="UniProtKB-UniRule"/>
</dbReference>
<dbReference type="Pfam" id="PF07690">
    <property type="entry name" value="MFS_1"/>
    <property type="match status" value="1"/>
</dbReference>
<dbReference type="EMBL" id="MPUK01000001">
    <property type="protein sequence ID" value="ONH69585.1"/>
    <property type="molecule type" value="Genomic_DNA"/>
</dbReference>
<feature type="transmembrane region" description="Helical" evidence="8">
    <location>
        <begin position="367"/>
        <end position="388"/>
    </location>
</feature>
<dbReference type="PROSITE" id="PS50850">
    <property type="entry name" value="MFS"/>
    <property type="match status" value="1"/>
</dbReference>